<keyword evidence="1" id="KW-0067">ATP-binding</keyword>
<dbReference type="InterPro" id="IPR011758">
    <property type="entry name" value="RimK-rel_E_lig"/>
</dbReference>
<dbReference type="SUPFAM" id="SSF56059">
    <property type="entry name" value="Glutathione synthetase ATP-binding domain-like"/>
    <property type="match status" value="1"/>
</dbReference>
<protein>
    <submittedName>
        <fullName evidence="3">Alpha-L-glutamate ligase-like protein</fullName>
    </submittedName>
</protein>
<dbReference type="GO" id="GO:0005737">
    <property type="term" value="C:cytoplasm"/>
    <property type="evidence" value="ECO:0007669"/>
    <property type="project" value="TreeGrafter"/>
</dbReference>
<dbReference type="RefSeq" id="WP_228145305.1">
    <property type="nucleotide sequence ID" value="NZ_FUYO01000010.1"/>
</dbReference>
<sequence>MNFIDLNQWLIKMIFANPFKLKELGILGMNNRNINYIGKLNKRKNFPLVDDKLKTKQIAQEHNIAVPELLGFIEYQVQIDNFKHYIKDENGFVIKPAQGSGGKGILVIVKTIGNKFIKPNGVEVGYSDIKRHISNILSGLYSLGGKNDVAVFEKLVEFDNVFDGFSFEGVPDVRVVVYKGYPALAMMRLSTSNSDGKANLHQGAVGVGIDIKTGKALNAVQFDRPVQVHPDTQKPLKELKVPFWDDILLLASKCYDMTNMGYLGADIVIDKNKGPLVLELNARPGLAIQIANGIGAQTRFKKIDEVKYKESAPEKRVLFSKTNF</sequence>
<dbReference type="PROSITE" id="PS50975">
    <property type="entry name" value="ATP_GRASP"/>
    <property type="match status" value="1"/>
</dbReference>
<evidence type="ECO:0000256" key="1">
    <source>
        <dbReference type="PROSITE-ProRule" id="PRU00409"/>
    </source>
</evidence>
<dbReference type="EMBL" id="PTIW01000016">
    <property type="protein sequence ID" value="PPK60796.1"/>
    <property type="molecule type" value="Genomic_DNA"/>
</dbReference>
<dbReference type="InterPro" id="IPR039523">
    <property type="entry name" value="RimK-rel_E_lig_ATP-grasp"/>
</dbReference>
<keyword evidence="1" id="KW-0547">Nucleotide-binding</keyword>
<dbReference type="AlphaFoldDB" id="A0AB36ZUB8"/>
<evidence type="ECO:0000259" key="2">
    <source>
        <dbReference type="PROSITE" id="PS50975"/>
    </source>
</evidence>
<name>A0AB36ZUB8_9BACT</name>
<dbReference type="InterPro" id="IPR011761">
    <property type="entry name" value="ATP-grasp"/>
</dbReference>
<evidence type="ECO:0000313" key="3">
    <source>
        <dbReference type="EMBL" id="PPK60796.1"/>
    </source>
</evidence>
<dbReference type="PANTHER" id="PTHR21621">
    <property type="entry name" value="RIBOSOMAL PROTEIN S6 MODIFICATION PROTEIN"/>
    <property type="match status" value="1"/>
</dbReference>
<gene>
    <name evidence="3" type="ORF">B0F89_11646</name>
</gene>
<comment type="caution">
    <text evidence="3">The sequence shown here is derived from an EMBL/GenBank/DDBJ whole genome shotgun (WGS) entry which is preliminary data.</text>
</comment>
<dbReference type="PANTHER" id="PTHR21621:SF0">
    <property type="entry name" value="BETA-CITRYLGLUTAMATE SYNTHASE B-RELATED"/>
    <property type="match status" value="1"/>
</dbReference>
<dbReference type="Gene3D" id="3.30.470.20">
    <property type="entry name" value="ATP-grasp fold, B domain"/>
    <property type="match status" value="1"/>
</dbReference>
<dbReference type="GO" id="GO:0009432">
    <property type="term" value="P:SOS response"/>
    <property type="evidence" value="ECO:0007669"/>
    <property type="project" value="TreeGrafter"/>
</dbReference>
<evidence type="ECO:0000313" key="4">
    <source>
        <dbReference type="Proteomes" id="UP000239861"/>
    </source>
</evidence>
<dbReference type="GO" id="GO:0005524">
    <property type="term" value="F:ATP binding"/>
    <property type="evidence" value="ECO:0007669"/>
    <property type="project" value="UniProtKB-UniRule"/>
</dbReference>
<accession>A0AB36ZUB8</accession>
<reference evidence="3 4" key="1">
    <citation type="submission" date="2018-02" db="EMBL/GenBank/DDBJ databases">
        <title>Subsurface microbial communities from deep shales in Ohio and West Virginia, USA.</title>
        <authorList>
            <person name="Wrighton K."/>
        </authorList>
    </citation>
    <scope>NUCLEOTIDE SEQUENCE [LARGE SCALE GENOMIC DNA]</scope>
    <source>
        <strain evidence="3 4">MARC-MIP3H16</strain>
    </source>
</reference>
<organism evidence="3 4">
    <name type="scientific">Malaciobacter marinus</name>
    <dbReference type="NCBI Taxonomy" id="505249"/>
    <lineage>
        <taxon>Bacteria</taxon>
        <taxon>Pseudomonadati</taxon>
        <taxon>Campylobacterota</taxon>
        <taxon>Epsilonproteobacteria</taxon>
        <taxon>Campylobacterales</taxon>
        <taxon>Arcobacteraceae</taxon>
        <taxon>Malaciobacter</taxon>
    </lineage>
</organism>
<feature type="domain" description="ATP-grasp" evidence="2">
    <location>
        <begin position="56"/>
        <end position="307"/>
    </location>
</feature>
<dbReference type="Proteomes" id="UP000239861">
    <property type="component" value="Unassembled WGS sequence"/>
</dbReference>
<dbReference type="GO" id="GO:0018169">
    <property type="term" value="F:ribosomal S6-glutamic acid ligase activity"/>
    <property type="evidence" value="ECO:0007669"/>
    <property type="project" value="TreeGrafter"/>
</dbReference>
<proteinExistence type="predicted"/>
<dbReference type="Pfam" id="PF14397">
    <property type="entry name" value="ATPgrasp_ST"/>
    <property type="match status" value="1"/>
</dbReference>
<dbReference type="NCBIfam" id="TIGR02291">
    <property type="entry name" value="rimK_rel_E_lig"/>
    <property type="match status" value="1"/>
</dbReference>
<dbReference type="GO" id="GO:0046872">
    <property type="term" value="F:metal ion binding"/>
    <property type="evidence" value="ECO:0007669"/>
    <property type="project" value="InterPro"/>
</dbReference>
<keyword evidence="3" id="KW-0436">Ligase</keyword>